<dbReference type="AlphaFoldDB" id="A0A834R1W8"/>
<accession>A0A834R1W8</accession>
<dbReference type="Proteomes" id="UP000070412">
    <property type="component" value="Unassembled WGS sequence"/>
</dbReference>
<dbReference type="Pfam" id="PF04791">
    <property type="entry name" value="LMBR1"/>
    <property type="match status" value="1"/>
</dbReference>
<dbReference type="GO" id="GO:0072665">
    <property type="term" value="P:protein localization to vacuole"/>
    <property type="evidence" value="ECO:0007669"/>
    <property type="project" value="TreeGrafter"/>
</dbReference>
<dbReference type="InterPro" id="IPR050854">
    <property type="entry name" value="LMBD1_LysCbl_Transport"/>
</dbReference>
<keyword evidence="3" id="KW-0813">Transport</keyword>
<comment type="subcellular location">
    <subcellularLocation>
        <location evidence="1">Lysosome membrane</location>
        <topology evidence="1">Multi-pass membrane protein</topology>
    </subcellularLocation>
</comment>
<feature type="transmembrane region" description="Helical" evidence="10">
    <location>
        <begin position="302"/>
        <end position="326"/>
    </location>
</feature>
<feature type="transmembrane region" description="Helical" evidence="10">
    <location>
        <begin position="102"/>
        <end position="123"/>
    </location>
</feature>
<dbReference type="EMBL" id="WVUK01000066">
    <property type="protein sequence ID" value="KAF7488373.1"/>
    <property type="molecule type" value="Genomic_DNA"/>
</dbReference>
<dbReference type="PANTHER" id="PTHR16130:SF2">
    <property type="entry name" value="LYSOSOMAL COBALAMIN TRANSPORT ESCORT PROTEIN LMBD1"/>
    <property type="match status" value="1"/>
</dbReference>
<reference evidence="13" key="1">
    <citation type="journal article" date="2020" name="PLoS Negl. Trop. Dis.">
        <title>High-quality nuclear genome for Sarcoptes scabiei-A critical resource for a neglected parasite.</title>
        <authorList>
            <person name="Korhonen P.K."/>
            <person name="Gasser R.B."/>
            <person name="Ma G."/>
            <person name="Wang T."/>
            <person name="Stroehlein A.J."/>
            <person name="Young N.D."/>
            <person name="Ang C.S."/>
            <person name="Fernando D.D."/>
            <person name="Lu H.C."/>
            <person name="Taylor S."/>
            <person name="Reynolds S.L."/>
            <person name="Mofiz E."/>
            <person name="Najaraj S.H."/>
            <person name="Gowda H."/>
            <person name="Madugundu A."/>
            <person name="Renuse S."/>
            <person name="Holt D."/>
            <person name="Pandey A."/>
            <person name="Papenfuss A.T."/>
            <person name="Fischer K."/>
        </authorList>
    </citation>
    <scope>NUCLEOTIDE SEQUENCE [LARGE SCALE GENOMIC DNA]</scope>
</reference>
<keyword evidence="5 10" id="KW-0812">Transmembrane</keyword>
<keyword evidence="8" id="KW-0458">Lysosome</keyword>
<evidence type="ECO:0000313" key="13">
    <source>
        <dbReference type="Proteomes" id="UP000070412"/>
    </source>
</evidence>
<keyword evidence="7 10" id="KW-0472">Membrane</keyword>
<evidence type="ECO:0000256" key="7">
    <source>
        <dbReference type="ARBA" id="ARBA00023136"/>
    </source>
</evidence>
<feature type="transmembrane region" description="Helical" evidence="10">
    <location>
        <begin position="198"/>
        <end position="222"/>
    </location>
</feature>
<feature type="transmembrane region" description="Helical" evidence="10">
    <location>
        <begin position="12"/>
        <end position="32"/>
    </location>
</feature>
<comment type="similarity">
    <text evidence="2">Belongs to the LIMR family. LMBRD1 subfamily.</text>
</comment>
<evidence type="ECO:0000256" key="10">
    <source>
        <dbReference type="SAM" id="Phobius"/>
    </source>
</evidence>
<reference evidence="11" key="2">
    <citation type="submission" date="2020-01" db="EMBL/GenBank/DDBJ databases">
        <authorList>
            <person name="Korhonen P.K.K."/>
            <person name="Guangxu M.G."/>
            <person name="Wang T.W."/>
            <person name="Stroehlein A.J.S."/>
            <person name="Young N.D."/>
            <person name="Ang C.-S.A."/>
            <person name="Fernando D.W.F."/>
            <person name="Lu H.L."/>
            <person name="Taylor S.T."/>
            <person name="Ehtesham M.E.M."/>
            <person name="Najaraj S.H.N."/>
            <person name="Harsha G.H.G."/>
            <person name="Madugundu A.M."/>
            <person name="Renuse S.R."/>
            <person name="Holt D.H."/>
            <person name="Pandey A.P."/>
            <person name="Papenfuss A.P."/>
            <person name="Gasser R.B.G."/>
            <person name="Fischer K.F."/>
        </authorList>
    </citation>
    <scope>NUCLEOTIDE SEQUENCE</scope>
    <source>
        <strain evidence="11">SSS_KF_BRIS2020</strain>
    </source>
</reference>
<protein>
    <submittedName>
        <fullName evidence="11">Putative lysosomal cobalamin transporter</fullName>
    </submittedName>
</protein>
<dbReference type="GO" id="GO:0005765">
    <property type="term" value="C:lysosomal membrane"/>
    <property type="evidence" value="ECO:0007669"/>
    <property type="project" value="UniProtKB-SubCell"/>
</dbReference>
<evidence type="ECO:0000256" key="9">
    <source>
        <dbReference type="ARBA" id="ARBA00023285"/>
    </source>
</evidence>
<evidence type="ECO:0000256" key="6">
    <source>
        <dbReference type="ARBA" id="ARBA00022989"/>
    </source>
</evidence>
<keyword evidence="6 10" id="KW-1133">Transmembrane helix</keyword>
<proteinExistence type="inferred from homology"/>
<dbReference type="EnsemblMetazoa" id="SSS_5565s_mrna">
    <property type="protein sequence ID" value="KAF7488373.1"/>
    <property type="gene ID" value="SSS_5565"/>
</dbReference>
<organism evidence="11">
    <name type="scientific">Sarcoptes scabiei</name>
    <name type="common">Itch mite</name>
    <name type="synonym">Acarus scabiei</name>
    <dbReference type="NCBI Taxonomy" id="52283"/>
    <lineage>
        <taxon>Eukaryota</taxon>
        <taxon>Metazoa</taxon>
        <taxon>Ecdysozoa</taxon>
        <taxon>Arthropoda</taxon>
        <taxon>Chelicerata</taxon>
        <taxon>Arachnida</taxon>
        <taxon>Acari</taxon>
        <taxon>Acariformes</taxon>
        <taxon>Sarcoptiformes</taxon>
        <taxon>Astigmata</taxon>
        <taxon>Psoroptidia</taxon>
        <taxon>Sarcoptoidea</taxon>
        <taxon>Sarcoptidae</taxon>
        <taxon>Sarcoptinae</taxon>
        <taxon>Sarcoptes</taxon>
    </lineage>
</organism>
<sequence length="537" mass="62636">MIHFIPFDSIVGILSSFGCALLTIVLFSVYYVKKYTNPVDSTKETTITAITSLVIALLTCSLLPIDIFIVSSMKYPNGTFKEWASNETIRNHFENQVLYSYYSVYSLIFVFIFVILPFMYFYYEEREITFDSNPFFRSLKRTILVELIFIILVSCYFLITTLYLKPGPNTHQNETWIDKFKNIIDELEKNSGEDTISILLNILTFFGVSIVAFYTAFGMFSWPINWIKGTKSARNQMQEIEDRHLNNAFNINCLREKLRTTGHLTDSELNRLNRLEEQERRTNIEERFVNSYRNSLFYRFRYLIRPIQIFSGIIILLISLLIWISLTITNVDKALHSVGWKMGFVLNNATLPNPIDLILSQMQKIYPMDYIFVLMLSFSLVIYTMSGFQNIGMRYLCVQFYKIVPGKTAPQALLFLFALIMLAILGMNILFFSAFPHYATYGSQYFQEQTIVNNTITLLTKKCQLDSPQDACTVTRMSALLLRFFYKANLFGIFYYCMMWAFLIVSLGSFVYVTFKPKQTITEELLGDMDDFEEEIY</sequence>
<evidence type="ECO:0000256" key="4">
    <source>
        <dbReference type="ARBA" id="ARBA00022628"/>
    </source>
</evidence>
<dbReference type="InterPro" id="IPR006876">
    <property type="entry name" value="LMBR1-like_membr_prot"/>
</dbReference>
<evidence type="ECO:0000256" key="3">
    <source>
        <dbReference type="ARBA" id="ARBA00022448"/>
    </source>
</evidence>
<feature type="transmembrane region" description="Helical" evidence="10">
    <location>
        <begin position="493"/>
        <end position="515"/>
    </location>
</feature>
<evidence type="ECO:0000313" key="12">
    <source>
        <dbReference type="EnsemblMetazoa" id="KAF7488373.1"/>
    </source>
</evidence>
<evidence type="ECO:0000256" key="8">
    <source>
        <dbReference type="ARBA" id="ARBA00023228"/>
    </source>
</evidence>
<dbReference type="GO" id="GO:0031419">
    <property type="term" value="F:cobalamin binding"/>
    <property type="evidence" value="ECO:0007669"/>
    <property type="project" value="UniProtKB-KW"/>
</dbReference>
<reference evidence="12" key="3">
    <citation type="submission" date="2022-06" db="UniProtKB">
        <authorList>
            <consortium name="EnsemblMetazoa"/>
        </authorList>
    </citation>
    <scope>IDENTIFICATION</scope>
</reference>
<dbReference type="PANTHER" id="PTHR16130">
    <property type="entry name" value="LYSOSOMAL COBALAMIN TRANSPORTER-RELATED"/>
    <property type="match status" value="1"/>
</dbReference>
<keyword evidence="4" id="KW-0846">Cobalamin</keyword>
<evidence type="ECO:0000256" key="2">
    <source>
        <dbReference type="ARBA" id="ARBA00009901"/>
    </source>
</evidence>
<name>A0A834R1W8_SARSC</name>
<feature type="transmembrane region" description="Helical" evidence="10">
    <location>
        <begin position="53"/>
        <end position="73"/>
    </location>
</feature>
<keyword evidence="13" id="KW-1185">Reference proteome</keyword>
<feature type="transmembrane region" description="Helical" evidence="10">
    <location>
        <begin position="370"/>
        <end position="391"/>
    </location>
</feature>
<evidence type="ECO:0000313" key="11">
    <source>
        <dbReference type="EMBL" id="KAF7488373.1"/>
    </source>
</evidence>
<gene>
    <name evidence="11" type="ORF">SSS_5565</name>
</gene>
<feature type="transmembrane region" description="Helical" evidence="10">
    <location>
        <begin position="143"/>
        <end position="164"/>
    </location>
</feature>
<feature type="transmembrane region" description="Helical" evidence="10">
    <location>
        <begin position="412"/>
        <end position="435"/>
    </location>
</feature>
<evidence type="ECO:0000256" key="5">
    <source>
        <dbReference type="ARBA" id="ARBA00022692"/>
    </source>
</evidence>
<keyword evidence="9" id="KW-0170">Cobalt</keyword>
<dbReference type="OrthoDB" id="73273at2759"/>
<evidence type="ECO:0000256" key="1">
    <source>
        <dbReference type="ARBA" id="ARBA00004155"/>
    </source>
</evidence>